<evidence type="ECO:0000313" key="3">
    <source>
        <dbReference type="Proteomes" id="UP000466848"/>
    </source>
</evidence>
<dbReference type="GO" id="GO:0030655">
    <property type="term" value="P:beta-lactam antibiotic catabolic process"/>
    <property type="evidence" value="ECO:0007669"/>
    <property type="project" value="InterPro"/>
</dbReference>
<keyword evidence="2" id="KW-0378">Hydrolase</keyword>
<dbReference type="InterPro" id="IPR045155">
    <property type="entry name" value="Beta-lactam_cat"/>
</dbReference>
<dbReference type="InterPro" id="IPR012338">
    <property type="entry name" value="Beta-lactam/transpept-like"/>
</dbReference>
<sequence length="234" mass="26687">MNLLSEESCVVGNSDVFVSAGIAKLPIIVEAFRQIDAGILKKNNSYYLKETDKVPSLGALNNLHESIELTIEDLYKLMIIVSDNTATNILIEILGIHNINHTMAAMGFDKTRIERKFFDKKKAAEGFENKFSLVEMGELLRRLYHLQVISSEFSQEIINILKEQQRNNIIPYYFEEEMPIAHLQGADFKILHNIGIVFSENPFIICMGSNDVNTRKLESIMRDIALMCYNHANK</sequence>
<dbReference type="PANTHER" id="PTHR35333">
    <property type="entry name" value="BETA-LACTAMASE"/>
    <property type="match status" value="1"/>
</dbReference>
<dbReference type="AlphaFoldDB" id="A0A858BXF3"/>
<accession>A0A858BXF3</accession>
<dbReference type="KEGG" id="abut:Ami103574_15610"/>
<reference evidence="2 3" key="1">
    <citation type="submission" date="2020-02" db="EMBL/GenBank/DDBJ databases">
        <authorList>
            <person name="Kim Y.B."/>
            <person name="Roh S.W."/>
        </authorList>
    </citation>
    <scope>NUCLEOTIDE SEQUENCE [LARGE SCALE GENOMIC DNA]</scope>
    <source>
        <strain evidence="2 3">DSM 103574</strain>
    </source>
</reference>
<evidence type="ECO:0000259" key="1">
    <source>
        <dbReference type="Pfam" id="PF13354"/>
    </source>
</evidence>
<proteinExistence type="predicted"/>
<dbReference type="Proteomes" id="UP000466848">
    <property type="component" value="Chromosome"/>
</dbReference>
<organism evidence="2 3">
    <name type="scientific">Aminipila butyrica</name>
    <dbReference type="NCBI Taxonomy" id="433296"/>
    <lineage>
        <taxon>Bacteria</taxon>
        <taxon>Bacillati</taxon>
        <taxon>Bacillota</taxon>
        <taxon>Clostridia</taxon>
        <taxon>Peptostreptococcales</taxon>
        <taxon>Anaerovoracaceae</taxon>
        <taxon>Aminipila</taxon>
    </lineage>
</organism>
<evidence type="ECO:0000313" key="2">
    <source>
        <dbReference type="EMBL" id="QIB70633.1"/>
    </source>
</evidence>
<keyword evidence="3" id="KW-1185">Reference proteome</keyword>
<name>A0A858BXF3_9FIRM</name>
<gene>
    <name evidence="2" type="ORF">Ami103574_15610</name>
</gene>
<dbReference type="Gene3D" id="3.40.710.10">
    <property type="entry name" value="DD-peptidase/beta-lactamase superfamily"/>
    <property type="match status" value="1"/>
</dbReference>
<dbReference type="Pfam" id="PF13354">
    <property type="entry name" value="Beta-lactamase2"/>
    <property type="match status" value="1"/>
</dbReference>
<dbReference type="EMBL" id="CP048649">
    <property type="protein sequence ID" value="QIB70633.1"/>
    <property type="molecule type" value="Genomic_DNA"/>
</dbReference>
<feature type="domain" description="Beta-lactamase class A catalytic" evidence="1">
    <location>
        <begin position="4"/>
        <end position="207"/>
    </location>
</feature>
<dbReference type="PANTHER" id="PTHR35333:SF3">
    <property type="entry name" value="BETA-LACTAMASE-TYPE TRANSPEPTIDASE FOLD CONTAINING PROTEIN"/>
    <property type="match status" value="1"/>
</dbReference>
<dbReference type="GO" id="GO:0008800">
    <property type="term" value="F:beta-lactamase activity"/>
    <property type="evidence" value="ECO:0007669"/>
    <property type="project" value="InterPro"/>
</dbReference>
<dbReference type="GO" id="GO:0046677">
    <property type="term" value="P:response to antibiotic"/>
    <property type="evidence" value="ECO:0007669"/>
    <property type="project" value="InterPro"/>
</dbReference>
<dbReference type="InterPro" id="IPR000871">
    <property type="entry name" value="Beta-lactam_class-A"/>
</dbReference>
<dbReference type="RefSeq" id="WP_163067868.1">
    <property type="nucleotide sequence ID" value="NZ_CP048649.1"/>
</dbReference>
<dbReference type="SUPFAM" id="SSF56601">
    <property type="entry name" value="beta-lactamase/transpeptidase-like"/>
    <property type="match status" value="1"/>
</dbReference>
<protein>
    <submittedName>
        <fullName evidence="2">Serine hydrolase</fullName>
    </submittedName>
</protein>